<feature type="domain" description="AAA+ ATPase" evidence="6">
    <location>
        <begin position="440"/>
        <end position="710"/>
    </location>
</feature>
<dbReference type="AlphaFoldDB" id="A0A8B2NHG8"/>
<dbReference type="OrthoDB" id="9816422at2"/>
<evidence type="ECO:0000313" key="7">
    <source>
        <dbReference type="EMBL" id="RAH96260.1"/>
    </source>
</evidence>
<feature type="region of interest" description="Disordered" evidence="5">
    <location>
        <begin position="767"/>
        <end position="787"/>
    </location>
</feature>
<comment type="similarity">
    <text evidence="1">Belongs to the TrbE/VirB4 family.</text>
</comment>
<organism evidence="7 8">
    <name type="scientific">Acuticoccus sediminis</name>
    <dbReference type="NCBI Taxonomy" id="2184697"/>
    <lineage>
        <taxon>Bacteria</taxon>
        <taxon>Pseudomonadati</taxon>
        <taxon>Pseudomonadota</taxon>
        <taxon>Alphaproteobacteria</taxon>
        <taxon>Hyphomicrobiales</taxon>
        <taxon>Amorphaceae</taxon>
        <taxon>Acuticoccus</taxon>
    </lineage>
</organism>
<dbReference type="InterPro" id="IPR018145">
    <property type="entry name" value="CagE_TrbE_VirB_cntrl_dom"/>
</dbReference>
<dbReference type="SMART" id="SM00382">
    <property type="entry name" value="AAA"/>
    <property type="match status" value="1"/>
</dbReference>
<evidence type="ECO:0000256" key="2">
    <source>
        <dbReference type="ARBA" id="ARBA00022741"/>
    </source>
</evidence>
<dbReference type="EMBL" id="QHHQ01000014">
    <property type="protein sequence ID" value="RAH96260.1"/>
    <property type="molecule type" value="Genomic_DNA"/>
</dbReference>
<protein>
    <recommendedName>
        <fullName evidence="6">AAA+ ATPase domain-containing protein</fullName>
    </recommendedName>
</protein>
<gene>
    <name evidence="7" type="ORF">DLJ53_32665</name>
</gene>
<name>A0A8B2NHG8_9HYPH</name>
<dbReference type="Pfam" id="PF03135">
    <property type="entry name" value="CagE_TrbE_VirB"/>
    <property type="match status" value="1"/>
</dbReference>
<dbReference type="PANTHER" id="PTHR30121:SF12">
    <property type="entry name" value="TYPE IV SECRETION SYSTEM PROTEIN CAGE"/>
    <property type="match status" value="1"/>
</dbReference>
<dbReference type="RefSeq" id="WP_111352535.1">
    <property type="nucleotide sequence ID" value="NZ_QHHQ01000014.1"/>
</dbReference>
<evidence type="ECO:0000259" key="6">
    <source>
        <dbReference type="SMART" id="SM00382"/>
    </source>
</evidence>
<dbReference type="InterPro" id="IPR027417">
    <property type="entry name" value="P-loop_NTPase"/>
</dbReference>
<feature type="coiled-coil region" evidence="4">
    <location>
        <begin position="288"/>
        <end position="315"/>
    </location>
</feature>
<evidence type="ECO:0000256" key="1">
    <source>
        <dbReference type="ARBA" id="ARBA00006512"/>
    </source>
</evidence>
<dbReference type="InterPro" id="IPR051162">
    <property type="entry name" value="T4SS_component"/>
</dbReference>
<reference evidence="7 8" key="1">
    <citation type="submission" date="2018-05" db="EMBL/GenBank/DDBJ databases">
        <title>Acuticoccus sediminis sp. nov., isolated from deep-sea sediment of Indian Ocean.</title>
        <authorList>
            <person name="Liu X."/>
            <person name="Lai Q."/>
            <person name="Du Y."/>
            <person name="Sun F."/>
            <person name="Zhang X."/>
            <person name="Wang S."/>
            <person name="Shao Z."/>
        </authorList>
    </citation>
    <scope>NUCLEOTIDE SEQUENCE [LARGE SCALE GENOMIC DNA]</scope>
    <source>
        <strain evidence="7 8">PTG4-2</strain>
    </source>
</reference>
<sequence>MLDVQRGHGRKAVEPKGVSGEHMLARHLPYVVPIGDDVVILRDGDIMAAFMVDGIEALTAELAAVADLAEALGGVIAQAGPDVAFYVHRLSNPASVAMPPIDGDGFAAAVDRAWQADLQSMGLRSRRIMVTVVVRPMTLTSLWARISGGSKRDLLAMRERRIARLNEVVGHMMGALSAASPRRLYLAEGEWLGVLQACVSGIYRPLAPGAEFRPLADLMAASRVDFRDDTFVVFGNDADETRFGAVFTYKKYPTETHAGVFDRLDLPHDTVVTHSFTPIEQFEALARVQRTARQMRAADDAARSLEAQLVDAADDLASGRISFGLHQASITVFARAEAELDESASRVRSAGQRTGGVVVREDIGARSAFFAQHPGNHSYRARAAMISSANFADFAALHANGEGLKPDRTPWGAPITTFRTLGHEPHRFSFHLAGRPGERTVGHTLIVGRTGSGKTAAIAFLMAQAQRIEPRPRIIAFDKDRGLEMALRALGGSYSAVRMGEQTGFNPFRAEGDARGTAWLTDWLGALLSQDGAGLSPMQAEALAQMTASNADSDPALQTISHFRSQLRGVDDKQDLYTRMAQWDEGGQHAWLFGGTDADPLHFANDVTGFDLTEVLDIPNVRTAWLSYVFRRIEQTIEDGRPTLVVLDEAWKLLDDAYFQSRLKDWMLTMRKKNVAVVMLTQRVSHIAESRAGSSILESIATTILFPNSRNTAAELAPLGLTDGEQEFLMSSGSGHRYASIRSGDSSVFVDMDLGALGSLLTGLVSGPGDERSPPGWRENPAFWKEL</sequence>
<dbReference type="Proteomes" id="UP000249590">
    <property type="component" value="Unassembled WGS sequence"/>
</dbReference>
<evidence type="ECO:0000313" key="8">
    <source>
        <dbReference type="Proteomes" id="UP000249590"/>
    </source>
</evidence>
<dbReference type="PANTHER" id="PTHR30121">
    <property type="entry name" value="UNCHARACTERIZED PROTEIN YJGR-RELATED"/>
    <property type="match status" value="1"/>
</dbReference>
<evidence type="ECO:0000256" key="3">
    <source>
        <dbReference type="ARBA" id="ARBA00022840"/>
    </source>
</evidence>
<dbReference type="SUPFAM" id="SSF52540">
    <property type="entry name" value="P-loop containing nucleoside triphosphate hydrolases"/>
    <property type="match status" value="1"/>
</dbReference>
<keyword evidence="2" id="KW-0547">Nucleotide-binding</keyword>
<keyword evidence="3" id="KW-0067">ATP-binding</keyword>
<evidence type="ECO:0000256" key="5">
    <source>
        <dbReference type="SAM" id="MobiDB-lite"/>
    </source>
</evidence>
<proteinExistence type="inferred from homology"/>
<evidence type="ECO:0000256" key="4">
    <source>
        <dbReference type="SAM" id="Coils"/>
    </source>
</evidence>
<dbReference type="InterPro" id="IPR003593">
    <property type="entry name" value="AAA+_ATPase"/>
</dbReference>
<dbReference type="GO" id="GO:0005524">
    <property type="term" value="F:ATP binding"/>
    <property type="evidence" value="ECO:0007669"/>
    <property type="project" value="UniProtKB-KW"/>
</dbReference>
<dbReference type="Gene3D" id="3.40.50.300">
    <property type="entry name" value="P-loop containing nucleotide triphosphate hydrolases"/>
    <property type="match status" value="2"/>
</dbReference>
<accession>A0A8B2NHG8</accession>
<keyword evidence="8" id="KW-1185">Reference proteome</keyword>
<keyword evidence="4" id="KW-0175">Coiled coil</keyword>
<comment type="caution">
    <text evidence="7">The sequence shown here is derived from an EMBL/GenBank/DDBJ whole genome shotgun (WGS) entry which is preliminary data.</text>
</comment>